<dbReference type="eggNOG" id="KOG1835">
    <property type="taxonomic scope" value="Eukaryota"/>
</dbReference>
<organism evidence="7">
    <name type="scientific">Amphimedon queenslandica</name>
    <name type="common">Sponge</name>
    <dbReference type="NCBI Taxonomy" id="400682"/>
    <lineage>
        <taxon>Eukaryota</taxon>
        <taxon>Metazoa</taxon>
        <taxon>Porifera</taxon>
        <taxon>Demospongiae</taxon>
        <taxon>Heteroscleromorpha</taxon>
        <taxon>Haplosclerida</taxon>
        <taxon>Niphatidae</taxon>
        <taxon>Amphimedon</taxon>
    </lineage>
</organism>
<dbReference type="Pfam" id="PF02176">
    <property type="entry name" value="zf-TRAF"/>
    <property type="match status" value="1"/>
</dbReference>
<dbReference type="GO" id="GO:0008270">
    <property type="term" value="F:zinc ion binding"/>
    <property type="evidence" value="ECO:0007669"/>
    <property type="project" value="UniProtKB-KW"/>
</dbReference>
<dbReference type="AlphaFoldDB" id="A0A1X7UNM1"/>
<dbReference type="EnsemblMetazoa" id="Aqu2.1.29363_001">
    <property type="protein sequence ID" value="Aqu2.1.29363_001"/>
    <property type="gene ID" value="Aqu2.1.29363"/>
</dbReference>
<feature type="domain" description="TRAF-type" evidence="6">
    <location>
        <begin position="176"/>
        <end position="225"/>
    </location>
</feature>
<dbReference type="PANTHER" id="PTHR10131:SF94">
    <property type="entry name" value="TNF RECEPTOR-ASSOCIATED FACTOR 4"/>
    <property type="match status" value="1"/>
</dbReference>
<feature type="zinc finger region" description="TRAF-type" evidence="4">
    <location>
        <begin position="176"/>
        <end position="225"/>
    </location>
</feature>
<evidence type="ECO:0000256" key="2">
    <source>
        <dbReference type="ARBA" id="ARBA00022771"/>
    </source>
</evidence>
<reference evidence="7" key="1">
    <citation type="submission" date="2017-05" db="UniProtKB">
        <authorList>
            <consortium name="EnsemblMetazoa"/>
        </authorList>
    </citation>
    <scope>IDENTIFICATION</scope>
</reference>
<keyword evidence="1 4" id="KW-0479">Metal-binding</keyword>
<keyword evidence="2 4" id="KW-0863">Zinc-finger</keyword>
<dbReference type="Gene3D" id="1.20.120.20">
    <property type="entry name" value="Apolipoprotein"/>
    <property type="match status" value="1"/>
</dbReference>
<evidence type="ECO:0000256" key="5">
    <source>
        <dbReference type="SAM" id="MobiDB-lite"/>
    </source>
</evidence>
<dbReference type="eggNOG" id="KOG0297">
    <property type="taxonomic scope" value="Eukaryota"/>
</dbReference>
<evidence type="ECO:0000259" key="6">
    <source>
        <dbReference type="PROSITE" id="PS50145"/>
    </source>
</evidence>
<feature type="region of interest" description="Disordered" evidence="5">
    <location>
        <begin position="259"/>
        <end position="295"/>
    </location>
</feature>
<evidence type="ECO:0000256" key="1">
    <source>
        <dbReference type="ARBA" id="ARBA00022723"/>
    </source>
</evidence>
<sequence>MAEGSSSVLFLPKDTKVSFVKPPPEDLDVYCKKCHIFMQNPHQTSCCGVHICKSCQESAKATCHFCPPGKYVYNAFPDRAHQRRITALEVHCIHRAKQCEWSGKLEDLSAHLNYREKELFKRYEGCSYTEIKCKHNNCGFFYQRWKLKEHEDSCEYQPATCEHCGVHKRTLKEVKTHYNSCPKFPMSCTNKDHKDFKIQREKLQYHLDFDCPFQPIDCQFKWAGCNDRPKREDEDQHNATSLQKHLLLLAGACVKLQNENKEMGEQSKKKNEELRDEFKKENEELREQLQRESEDLRKKLESDKEHLRKQLNEATQKLNSLTEIVKKLNHTVFGDLPVTGDENNPVRVTTDCQPVFFFSDNYKFRMSVQFGKFKIWGGHNFEFKVYRDGHRVIPEVTKIKIRSDKCDPHILEINAADLAKYFRAEVCENVYYVYIPGKYKVEDSVSIMKVS</sequence>
<evidence type="ECO:0000256" key="4">
    <source>
        <dbReference type="PROSITE-ProRule" id="PRU00207"/>
    </source>
</evidence>
<protein>
    <recommendedName>
        <fullName evidence="6">TRAF-type domain-containing protein</fullName>
    </recommendedName>
</protein>
<dbReference type="PROSITE" id="PS50145">
    <property type="entry name" value="ZF_TRAF"/>
    <property type="match status" value="1"/>
</dbReference>
<accession>A0A1X7UNM1</accession>
<proteinExistence type="predicted"/>
<keyword evidence="3 4" id="KW-0862">Zinc</keyword>
<dbReference type="SUPFAM" id="SSF58113">
    <property type="entry name" value="Apolipoprotein A-I"/>
    <property type="match status" value="1"/>
</dbReference>
<name>A0A1X7UNM1_AMPQE</name>
<dbReference type="InterPro" id="IPR001293">
    <property type="entry name" value="Znf_TRAF"/>
</dbReference>
<evidence type="ECO:0000313" key="7">
    <source>
        <dbReference type="EnsemblMetazoa" id="Aqu2.1.29363_001"/>
    </source>
</evidence>
<dbReference type="Gene3D" id="3.30.40.10">
    <property type="entry name" value="Zinc/RING finger domain, C3HC4 (zinc finger)"/>
    <property type="match status" value="3"/>
</dbReference>
<dbReference type="InParanoid" id="A0A1X7UNM1"/>
<dbReference type="OrthoDB" id="10051587at2759"/>
<dbReference type="PANTHER" id="PTHR10131">
    <property type="entry name" value="TNF RECEPTOR ASSOCIATED FACTOR"/>
    <property type="match status" value="1"/>
</dbReference>
<evidence type="ECO:0000256" key="3">
    <source>
        <dbReference type="ARBA" id="ARBA00022833"/>
    </source>
</evidence>
<dbReference type="InterPro" id="IPR013083">
    <property type="entry name" value="Znf_RING/FYVE/PHD"/>
</dbReference>